<gene>
    <name evidence="2" type="ORF">O0Q50_31430</name>
</gene>
<sequence length="186" mass="21023">MSSKKYYSYDVKKKCKSKHKKDDSKKHCKDGCKVDHYESESTEYDYYNSRESFESNESFESFNAEVVQDADQLSLIDQESDELIWIKDSCDINVTTTDTQAAIGIQVAIQVAIAIVIRIAIGDTVQKDGVLQDLLQLSEIEQTNKQKIYIENSKDVEITTTDTDVALNVQVLLQVLVAIIVLVDVL</sequence>
<dbReference type="AlphaFoldDB" id="A0AAX6NJ14"/>
<dbReference type="EMBL" id="JAPTGD010000011">
    <property type="protein sequence ID" value="MDU9695690.1"/>
    <property type="molecule type" value="Genomic_DNA"/>
</dbReference>
<evidence type="ECO:0000313" key="3">
    <source>
        <dbReference type="Proteomes" id="UP001269400"/>
    </source>
</evidence>
<feature type="domain" description="Spore coat protein X/V" evidence="1">
    <location>
        <begin position="65"/>
        <end position="121"/>
    </location>
</feature>
<evidence type="ECO:0000313" key="2">
    <source>
        <dbReference type="EMBL" id="MDU9695690.1"/>
    </source>
</evidence>
<reference evidence="2" key="2">
    <citation type="submission" date="2022-12" db="EMBL/GenBank/DDBJ databases">
        <authorList>
            <person name="Dechsakulwatana C."/>
            <person name="Rungsihiranrut A."/>
            <person name="Muangchinda C."/>
            <person name="Ningthoujam R."/>
            <person name="Klankeo P."/>
            <person name="Pinyakong O."/>
        </authorList>
    </citation>
    <scope>NUCLEOTIDE SEQUENCE</scope>
    <source>
        <strain evidence="2">TL01-2</strain>
    </source>
</reference>
<evidence type="ECO:0000259" key="1">
    <source>
        <dbReference type="Pfam" id="PF07552"/>
    </source>
</evidence>
<dbReference type="RefSeq" id="WP_048022224.1">
    <property type="nucleotide sequence ID" value="NZ_CP025623.1"/>
</dbReference>
<comment type="caution">
    <text evidence="2">The sequence shown here is derived from an EMBL/GenBank/DDBJ whole genome shotgun (WGS) entry which is preliminary data.</text>
</comment>
<name>A0AAX6NJ14_PRIAR</name>
<dbReference type="Pfam" id="PF07552">
    <property type="entry name" value="Coat_X"/>
    <property type="match status" value="2"/>
</dbReference>
<dbReference type="GO" id="GO:0030435">
    <property type="term" value="P:sporulation resulting in formation of a cellular spore"/>
    <property type="evidence" value="ECO:0007669"/>
    <property type="project" value="InterPro"/>
</dbReference>
<accession>A0AAX6NJ14</accession>
<organism evidence="2 3">
    <name type="scientific">Priestia aryabhattai</name>
    <name type="common">Bacillus aryabhattai</name>
    <dbReference type="NCBI Taxonomy" id="412384"/>
    <lineage>
        <taxon>Bacteria</taxon>
        <taxon>Bacillati</taxon>
        <taxon>Bacillota</taxon>
        <taxon>Bacilli</taxon>
        <taxon>Bacillales</taxon>
        <taxon>Bacillaceae</taxon>
        <taxon>Priestia</taxon>
    </lineage>
</organism>
<reference evidence="2" key="1">
    <citation type="journal article" date="2022" name="J Environ Chem Eng">
        <title>Biodegradation of petroleum oil using a constructed nonpathogenic and heavy metal-tolerant bacterial consortium isolated from marine sponges.</title>
        <authorList>
            <person name="Dechsakulwatana C."/>
            <person name="Rungsihiranrut A."/>
            <person name="Muangchinda C."/>
            <person name="Ningthoujam R."/>
            <person name="Klankeo P."/>
            <person name="Pinyakong O."/>
        </authorList>
    </citation>
    <scope>NUCLEOTIDE SEQUENCE</scope>
    <source>
        <strain evidence="2">TL01-2</strain>
    </source>
</reference>
<keyword evidence="2" id="KW-0167">Capsid protein</keyword>
<protein>
    <submittedName>
        <fullName evidence="2">Spore coat protein</fullName>
    </submittedName>
</protein>
<proteinExistence type="predicted"/>
<dbReference type="GO" id="GO:0031160">
    <property type="term" value="C:spore wall"/>
    <property type="evidence" value="ECO:0007669"/>
    <property type="project" value="InterPro"/>
</dbReference>
<feature type="domain" description="Spore coat protein X/V" evidence="1">
    <location>
        <begin position="130"/>
        <end position="185"/>
    </location>
</feature>
<dbReference type="InterPro" id="IPR011428">
    <property type="entry name" value="Spore_coat_X/V"/>
</dbReference>
<keyword evidence="2" id="KW-0946">Virion</keyword>
<dbReference type="Proteomes" id="UP001269400">
    <property type="component" value="Unassembled WGS sequence"/>
</dbReference>